<comment type="caution">
    <text evidence="9">The sequence shown here is derived from an EMBL/GenBank/DDBJ whole genome shotgun (WGS) entry which is preliminary data.</text>
</comment>
<comment type="similarity">
    <text evidence="1">In the N-terminal section; belongs to the glycosyltransferase 20 family.</text>
</comment>
<dbReference type="Gene3D" id="3.40.50.2000">
    <property type="entry name" value="Glycogen Phosphorylase B"/>
    <property type="match status" value="2"/>
</dbReference>
<dbReference type="FunFam" id="3.40.50.2000:FF:000046">
    <property type="entry name" value="alpha,alpha-trehalose-phosphate synthase [UDP-forming] 1"/>
    <property type="match status" value="1"/>
</dbReference>
<feature type="compositionally biased region" description="Polar residues" evidence="7">
    <location>
        <begin position="971"/>
        <end position="995"/>
    </location>
</feature>
<evidence type="ECO:0000256" key="7">
    <source>
        <dbReference type="SAM" id="MobiDB-lite"/>
    </source>
</evidence>
<dbReference type="InterPro" id="IPR036412">
    <property type="entry name" value="HAD-like_sf"/>
</dbReference>
<feature type="compositionally biased region" description="Low complexity" evidence="7">
    <location>
        <begin position="1527"/>
        <end position="1537"/>
    </location>
</feature>
<feature type="region of interest" description="Disordered" evidence="7">
    <location>
        <begin position="971"/>
        <end position="1007"/>
    </location>
</feature>
<feature type="compositionally biased region" description="Low complexity" evidence="7">
    <location>
        <begin position="1092"/>
        <end position="1105"/>
    </location>
</feature>
<keyword evidence="11" id="KW-1185">Reference proteome</keyword>
<proteinExistence type="inferred from homology"/>
<feature type="region of interest" description="Disordered" evidence="7">
    <location>
        <begin position="1037"/>
        <end position="1105"/>
    </location>
</feature>
<feature type="compositionally biased region" description="Low complexity" evidence="7">
    <location>
        <begin position="1436"/>
        <end position="1446"/>
    </location>
</feature>
<feature type="region of interest" description="Disordered" evidence="7">
    <location>
        <begin position="1520"/>
        <end position="1553"/>
    </location>
</feature>
<evidence type="ECO:0000256" key="1">
    <source>
        <dbReference type="ARBA" id="ARBA00005409"/>
    </source>
</evidence>
<comment type="similarity">
    <text evidence="2">In the C-terminal section; belongs to the trehalose phosphatase family.</text>
</comment>
<sequence>MSSLPEIDSEELPSTRVDRLLRERIRRNRSHQAFDIAEDMPPEDPVLEPVPEPPTQARLVVVANRLPVTCSRDAQGNWHLLASAGGLVSALKGVSSYAIWWIGWPGIYVKPSRDRDELTAILKAEGFLPVWMDTTLLDLYYNGFCNSVLWQLFHYVPLNIDTWQKMAEHRAMQLQWQAYQLANEKFADEVLKVYKPHDVVWVQDYHLMLLPSLLKQNVPKMKVGFFLHTPFPSSEMYRTLPVREEVLRAVLAADLVGFHTYDYARHFISSCTRILGLEGTPEGVENNGVLTRVGTFPIGIDPERFTRALESEEVQSQTAKLLNRYAGRKIMLGVDRLDMVKGIPQKLLAYEKFLEEHPEWRDKVLLVQIAVPSRTDVPEYQKLRSMVHEIVGRINGQYGTLTYVPIYHLDTSLSFTELCALYAVTDVAMVTSLRDGMNLVSYEYVACQSDNAGVLVLSEFAGAAQSLGAGALLVNPWNISDMSQAIYDALSMSEEERRERHRQNYMHVQTHTAQHWADTFITELNDTHIEADLRMRGTPPPLDVQEVVRAYQCSKRRLIVLGYNATLTTSVEAPRLPKRQFEQVKALAKVNPRVMQSVCELCTDPANVVVIFSGSETTKLDEIFGHLPVWLAAENGVYVRPPPVANGNTGGAAAGRQDGSGGGPGCPQPQAPAEPLPPPQWKCVFDQVHCEWMESVQLVFDYFCERTPRSFVEARETSLVWNYKYADVEFGRIQARDLLQHLWTGPISNAPVEIIQGGKSVEVRPVGVTKGLAMQRLVGLIATEGGIEAAAFDMVLCIGHLLGRDENLFSLFEGARIDGAAPAHNSRSERFAAANAAAAAAAAASFTGAAQMGQDVLLPATARTRAGAVGSGTLGYSQPAHHVRSSSAGGLHVSVEELQSGRLGISSGTVAAAAAAAAAGGGGGGGGSGAPGAGAGASYAAAAGLQPPSQQQVQNPKTSSGIAKALSKTQANSPFLAESTTPLPQSNSPRDQTQVPMAATSSSASLVPAAPAPVTAVSGRAAAAPAGPPAHAYTVSQTRVHGHPHSHAQPQAQPNRPGLGLVHHHGPGGQAAMLPHAGILSRSGSGGGAAPGGLAAAPPAGAASGLADSAGGGVLPGAGGSMPAVIHRGHGTGGVSAGSGASSSSRSHHGHRVPQQSHSMDRLDMTVRVVAAAGVAASGNSIVGDRLAGIFPPKYLYTCTVGRNRSKARYALTTSAEVGDLLDAIVQQGIYHRPRAAVCACSAPADFSLGGLGLQSARLDSVSSADALSDSMLTSFLGTQGLQGTGMAAAGMRGFREGDRLMGMSLPLEESCSMPQSPGDGCTTATSPQVSSKGGAGPSNAPPHLASLGHYYTFHHHHHGVHGHGHHHSHHHNHRQSQPQTRQAQSAGPQPMAQSLLQQPQAQQQQQPFEASDPWNDFPSRLSMSNVGFTGDHLDGGATDAPAAGTFGSGSEHPFIAASIASSSSLGQHRMMGSELLLSAADAQLLQRQSQQQTGMSMSGTVPSPFRPSEALGAVAGALGTAGKGGEAQAAAQGPGKSPAGGGVHEASSGDGH</sequence>
<evidence type="ECO:0000256" key="5">
    <source>
        <dbReference type="ARBA" id="ARBA00022679"/>
    </source>
</evidence>
<comment type="catalytic activity">
    <reaction evidence="6">
        <text>D-glucose 6-phosphate + UDP-alpha-D-glucose = alpha,alpha-trehalose 6-phosphate + UDP + H(+)</text>
        <dbReference type="Rhea" id="RHEA:18889"/>
        <dbReference type="ChEBI" id="CHEBI:15378"/>
        <dbReference type="ChEBI" id="CHEBI:58223"/>
        <dbReference type="ChEBI" id="CHEBI:58429"/>
        <dbReference type="ChEBI" id="CHEBI:58885"/>
        <dbReference type="ChEBI" id="CHEBI:61548"/>
        <dbReference type="EC" id="2.4.1.15"/>
    </reaction>
</comment>
<dbReference type="EMBL" id="BNCP01000016">
    <property type="protein sequence ID" value="GIL79683.1"/>
    <property type="molecule type" value="Genomic_DNA"/>
</dbReference>
<feature type="compositionally biased region" description="Low complexity" evidence="7">
    <location>
        <begin position="1389"/>
        <end position="1408"/>
    </location>
</feature>
<dbReference type="PANTHER" id="PTHR10788">
    <property type="entry name" value="TREHALOSE-6-PHOSPHATE SYNTHASE"/>
    <property type="match status" value="1"/>
</dbReference>
<keyword evidence="5" id="KW-0808">Transferase</keyword>
<accession>A0A8J4GI83</accession>
<dbReference type="GO" id="GO:0003825">
    <property type="term" value="F:alpha,alpha-trehalose-phosphate synthase (UDP-forming) activity"/>
    <property type="evidence" value="ECO:0007669"/>
    <property type="project" value="UniProtKB-EC"/>
</dbReference>
<feature type="region of interest" description="Disordered" evidence="7">
    <location>
        <begin position="1356"/>
        <end position="1446"/>
    </location>
</feature>
<dbReference type="SUPFAM" id="SSF53756">
    <property type="entry name" value="UDP-Glycosyltransferase/glycogen phosphorylase"/>
    <property type="match status" value="1"/>
</dbReference>
<protein>
    <recommendedName>
        <fullName evidence="3">alpha,alpha-trehalose-phosphate synthase (UDP-forming)</fullName>
        <ecNumber evidence="3">2.4.1.15</ecNumber>
    </recommendedName>
</protein>
<dbReference type="GO" id="GO:0005829">
    <property type="term" value="C:cytosol"/>
    <property type="evidence" value="ECO:0007669"/>
    <property type="project" value="TreeGrafter"/>
</dbReference>
<feature type="compositionally biased region" description="Polar residues" evidence="7">
    <location>
        <begin position="1376"/>
        <end position="1388"/>
    </location>
</feature>
<feature type="region of interest" description="Disordered" evidence="7">
    <location>
        <begin position="1121"/>
        <end position="1162"/>
    </location>
</feature>
<name>A0A8J4GI83_9CHLO</name>
<dbReference type="Pfam" id="PF02358">
    <property type="entry name" value="Trehalose_PPase"/>
    <property type="match status" value="1"/>
</dbReference>
<evidence type="ECO:0000313" key="8">
    <source>
        <dbReference type="EMBL" id="GIL79683.1"/>
    </source>
</evidence>
<feature type="compositionally biased region" description="Gly residues" evidence="7">
    <location>
        <begin position="648"/>
        <end position="665"/>
    </location>
</feature>
<dbReference type="Pfam" id="PF00982">
    <property type="entry name" value="Glyco_transf_20"/>
    <property type="match status" value="1"/>
</dbReference>
<feature type="compositionally biased region" description="Polar residues" evidence="7">
    <location>
        <begin position="1323"/>
        <end position="1332"/>
    </location>
</feature>
<evidence type="ECO:0000256" key="4">
    <source>
        <dbReference type="ARBA" id="ARBA00022676"/>
    </source>
</evidence>
<gene>
    <name evidence="8" type="ORF">Vretifemale_8975</name>
    <name evidence="9" type="ORF">Vretimale_12262</name>
</gene>
<evidence type="ECO:0000256" key="6">
    <source>
        <dbReference type="ARBA" id="ARBA00048039"/>
    </source>
</evidence>
<dbReference type="CDD" id="cd03788">
    <property type="entry name" value="GT20_TPS"/>
    <property type="match status" value="1"/>
</dbReference>
<dbReference type="OrthoDB" id="755951at2759"/>
<dbReference type="NCBIfam" id="TIGR02400">
    <property type="entry name" value="trehalose_OtsA"/>
    <property type="match status" value="1"/>
</dbReference>
<dbReference type="Proteomes" id="UP000722791">
    <property type="component" value="Unassembled WGS sequence"/>
</dbReference>
<dbReference type="Proteomes" id="UP000747110">
    <property type="component" value="Unassembled WGS sequence"/>
</dbReference>
<dbReference type="PANTHER" id="PTHR10788:SF106">
    <property type="entry name" value="BCDNA.GH08860"/>
    <property type="match status" value="1"/>
</dbReference>
<keyword evidence="4" id="KW-0328">Glycosyltransferase</keyword>
<dbReference type="InterPro" id="IPR003337">
    <property type="entry name" value="Trehalose_PPase"/>
</dbReference>
<organism evidence="9 10">
    <name type="scientific">Volvox reticuliferus</name>
    <dbReference type="NCBI Taxonomy" id="1737510"/>
    <lineage>
        <taxon>Eukaryota</taxon>
        <taxon>Viridiplantae</taxon>
        <taxon>Chlorophyta</taxon>
        <taxon>core chlorophytes</taxon>
        <taxon>Chlorophyceae</taxon>
        <taxon>CS clade</taxon>
        <taxon>Chlamydomonadales</taxon>
        <taxon>Volvocaceae</taxon>
        <taxon>Volvox</taxon>
    </lineage>
</organism>
<evidence type="ECO:0000256" key="2">
    <source>
        <dbReference type="ARBA" id="ARBA00006330"/>
    </source>
</evidence>
<feature type="compositionally biased region" description="Low complexity" evidence="7">
    <location>
        <begin position="998"/>
        <end position="1007"/>
    </location>
</feature>
<reference evidence="9" key="1">
    <citation type="journal article" date="2021" name="Proc. Natl. Acad. Sci. U.S.A.">
        <title>Three genomes in the algal genus Volvox reveal the fate of a haploid sex-determining region after a transition to homothallism.</title>
        <authorList>
            <person name="Yamamoto K."/>
            <person name="Hamaji T."/>
            <person name="Kawai-Toyooka H."/>
            <person name="Matsuzaki R."/>
            <person name="Takahashi F."/>
            <person name="Nishimura Y."/>
            <person name="Kawachi M."/>
            <person name="Noguchi H."/>
            <person name="Minakuchi Y."/>
            <person name="Umen J.G."/>
            <person name="Toyoda A."/>
            <person name="Nozaki H."/>
        </authorList>
    </citation>
    <scope>NUCLEOTIDE SEQUENCE</scope>
    <source>
        <strain evidence="9">NIES-3785</strain>
        <strain evidence="8">NIES-3786</strain>
    </source>
</reference>
<dbReference type="EMBL" id="BNCQ01000027">
    <property type="protein sequence ID" value="GIM08293.1"/>
    <property type="molecule type" value="Genomic_DNA"/>
</dbReference>
<dbReference type="InterPro" id="IPR001830">
    <property type="entry name" value="Glyco_trans_20"/>
</dbReference>
<feature type="compositionally biased region" description="Basic residues" evidence="7">
    <location>
        <begin position="1356"/>
        <end position="1375"/>
    </location>
</feature>
<evidence type="ECO:0000313" key="10">
    <source>
        <dbReference type="Proteomes" id="UP000722791"/>
    </source>
</evidence>
<evidence type="ECO:0000313" key="11">
    <source>
        <dbReference type="Proteomes" id="UP000747110"/>
    </source>
</evidence>
<dbReference type="FunFam" id="3.40.50.2000:FF:000039">
    <property type="entry name" value="alpha,alpha-trehalose-phosphate synthase [UDP-forming] 1-like"/>
    <property type="match status" value="1"/>
</dbReference>
<dbReference type="GO" id="GO:0004805">
    <property type="term" value="F:trehalose-phosphatase activity"/>
    <property type="evidence" value="ECO:0007669"/>
    <property type="project" value="TreeGrafter"/>
</dbReference>
<dbReference type="InterPro" id="IPR012766">
    <property type="entry name" value="Trehalose_OtsA"/>
</dbReference>
<feature type="region of interest" description="Disordered" evidence="7">
    <location>
        <begin position="648"/>
        <end position="673"/>
    </location>
</feature>
<dbReference type="GO" id="GO:0005992">
    <property type="term" value="P:trehalose biosynthetic process"/>
    <property type="evidence" value="ECO:0007669"/>
    <property type="project" value="InterPro"/>
</dbReference>
<evidence type="ECO:0000313" key="9">
    <source>
        <dbReference type="EMBL" id="GIM08293.1"/>
    </source>
</evidence>
<evidence type="ECO:0000256" key="3">
    <source>
        <dbReference type="ARBA" id="ARBA00012538"/>
    </source>
</evidence>
<dbReference type="EC" id="2.4.1.15" evidence="3"/>
<dbReference type="SUPFAM" id="SSF56784">
    <property type="entry name" value="HAD-like"/>
    <property type="match status" value="1"/>
</dbReference>
<feature type="region of interest" description="Disordered" evidence="7">
    <location>
        <begin position="1309"/>
        <end position="1344"/>
    </location>
</feature>